<sequence length="373" mass="41752">MIEICPVQNSCQSIEIKFKIYKQVFTSTIAQMRNFGYNAESHIVRTSDGYILTMQRILPTVPNSLPVLLLPGGSCAPMTFFEHQNALGFEVADKGYDLWIGNFRGNLYYSRHVNHSKFSQKFWDFSWDDQGYYDIPAMIDHILETTNYKKLVVISYSLASGSVFALESTIHEYNKVVGHIALAPVIALRYINSMVVRFGHSQLKLKIFTGSLAVPNIILLSSLLLLKVLGTMFCLVVPSLCDLSVHITTGYKPYFQPGESALLIGHLTDGLSGKALQHLVQKKPPAFNLSQITTPTIIFSGANDPLANPLDIEIITRQIKSAQKEVISNPSFNHAEYVTAPPAPYFNETVQKILQHVDNFAKMISQPKQQSTY</sequence>
<keyword evidence="3" id="KW-1185">Reference proteome</keyword>
<dbReference type="InterPro" id="IPR006693">
    <property type="entry name" value="AB_hydrolase_lipase"/>
</dbReference>
<reference evidence="3" key="1">
    <citation type="submission" date="2011-05" db="EMBL/GenBank/DDBJ databases">
        <authorList>
            <person name="Richards S.R."/>
            <person name="Qu J."/>
            <person name="Jiang H."/>
            <person name="Jhangiani S.N."/>
            <person name="Agravi P."/>
            <person name="Goodspeed R."/>
            <person name="Gross S."/>
            <person name="Mandapat C."/>
            <person name="Jackson L."/>
            <person name="Mathew T."/>
            <person name="Pu L."/>
            <person name="Thornton R."/>
            <person name="Saada N."/>
            <person name="Wilczek-Boney K.B."/>
            <person name="Lee S."/>
            <person name="Kovar C."/>
            <person name="Wu Y."/>
            <person name="Scherer S.E."/>
            <person name="Worley K.C."/>
            <person name="Muzny D.M."/>
            <person name="Gibbs R."/>
        </authorList>
    </citation>
    <scope>NUCLEOTIDE SEQUENCE</scope>
    <source>
        <strain evidence="3">Brora</strain>
    </source>
</reference>
<dbReference type="AlphaFoldDB" id="T1J4D9"/>
<evidence type="ECO:0000313" key="3">
    <source>
        <dbReference type="Proteomes" id="UP000014500"/>
    </source>
</evidence>
<dbReference type="EMBL" id="JH431844">
    <property type="status" value="NOT_ANNOTATED_CDS"/>
    <property type="molecule type" value="Genomic_DNA"/>
</dbReference>
<dbReference type="STRING" id="126957.T1J4D9"/>
<dbReference type="Gene3D" id="3.40.50.1820">
    <property type="entry name" value="alpha/beta hydrolase"/>
    <property type="match status" value="1"/>
</dbReference>
<accession>T1J4D9</accession>
<dbReference type="InterPro" id="IPR029058">
    <property type="entry name" value="AB_hydrolase_fold"/>
</dbReference>
<dbReference type="PANTHER" id="PTHR11005">
    <property type="entry name" value="LYSOSOMAL ACID LIPASE-RELATED"/>
    <property type="match status" value="1"/>
</dbReference>
<dbReference type="SUPFAM" id="SSF53474">
    <property type="entry name" value="alpha/beta-Hydrolases"/>
    <property type="match status" value="1"/>
</dbReference>
<dbReference type="EnsemblMetazoa" id="SMAR008471-RA">
    <property type="protein sequence ID" value="SMAR008471-PA"/>
    <property type="gene ID" value="SMAR008471"/>
</dbReference>
<evidence type="ECO:0000259" key="1">
    <source>
        <dbReference type="Pfam" id="PF04083"/>
    </source>
</evidence>
<dbReference type="PhylomeDB" id="T1J4D9"/>
<dbReference type="eggNOG" id="KOG2624">
    <property type="taxonomic scope" value="Eukaryota"/>
</dbReference>
<name>T1J4D9_STRMM</name>
<dbReference type="Pfam" id="PF04083">
    <property type="entry name" value="Abhydro_lipase"/>
    <property type="match status" value="1"/>
</dbReference>
<feature type="domain" description="Partial AB-hydrolase lipase" evidence="1">
    <location>
        <begin position="32"/>
        <end position="59"/>
    </location>
</feature>
<dbReference type="GO" id="GO:0006629">
    <property type="term" value="P:lipid metabolic process"/>
    <property type="evidence" value="ECO:0007669"/>
    <property type="project" value="InterPro"/>
</dbReference>
<evidence type="ECO:0000313" key="2">
    <source>
        <dbReference type="EnsemblMetazoa" id="SMAR008471-PA"/>
    </source>
</evidence>
<dbReference type="HOGENOM" id="CLU_010974_0_3_1"/>
<organism evidence="2 3">
    <name type="scientific">Strigamia maritima</name>
    <name type="common">European centipede</name>
    <name type="synonym">Geophilus maritimus</name>
    <dbReference type="NCBI Taxonomy" id="126957"/>
    <lineage>
        <taxon>Eukaryota</taxon>
        <taxon>Metazoa</taxon>
        <taxon>Ecdysozoa</taxon>
        <taxon>Arthropoda</taxon>
        <taxon>Myriapoda</taxon>
        <taxon>Chilopoda</taxon>
        <taxon>Pleurostigmophora</taxon>
        <taxon>Geophilomorpha</taxon>
        <taxon>Linotaeniidae</taxon>
        <taxon>Strigamia</taxon>
    </lineage>
</organism>
<proteinExistence type="predicted"/>
<reference evidence="2" key="2">
    <citation type="submission" date="2015-02" db="UniProtKB">
        <authorList>
            <consortium name="EnsemblMetazoa"/>
        </authorList>
    </citation>
    <scope>IDENTIFICATION</scope>
</reference>
<protein>
    <recommendedName>
        <fullName evidence="1">Partial AB-hydrolase lipase domain-containing protein</fullName>
    </recommendedName>
</protein>
<dbReference type="Proteomes" id="UP000014500">
    <property type="component" value="Unassembled WGS sequence"/>
</dbReference>